<feature type="disulfide bond" evidence="12">
    <location>
        <begin position="216"/>
        <end position="249"/>
    </location>
</feature>
<keyword evidence="5" id="KW-0813">Transport</keyword>
<dbReference type="STRING" id="6280.A0A0N4SZS4"/>
<comment type="function">
    <text evidence="1">Accessory subunit of the mitochondrial membrane respiratory chain NADH dehydrogenase (Complex I), that is believed not to be involved in catalysis. Complex I functions in the transfer of electrons from NADH to the respiratory chain. The immediate electron acceptor for the enzyme is believed to be ubiquinone.</text>
</comment>
<evidence type="ECO:0000313" key="15">
    <source>
        <dbReference type="Proteomes" id="UP000278627"/>
    </source>
</evidence>
<gene>
    <name evidence="14" type="ORF">BPAG_LOCUS1309</name>
</gene>
<feature type="transmembrane region" description="Helical" evidence="13">
    <location>
        <begin position="6"/>
        <end position="26"/>
    </location>
</feature>
<proteinExistence type="inferred from homology"/>
<keyword evidence="9" id="KW-0496">Mitochondrion</keyword>
<keyword evidence="13" id="KW-0812">Transmembrane</keyword>
<evidence type="ECO:0000256" key="5">
    <source>
        <dbReference type="ARBA" id="ARBA00022448"/>
    </source>
</evidence>
<reference evidence="16" key="1">
    <citation type="submission" date="2017-02" db="UniProtKB">
        <authorList>
            <consortium name="WormBaseParasite"/>
        </authorList>
    </citation>
    <scope>IDENTIFICATION</scope>
</reference>
<keyword evidence="6" id="KW-0679">Respiratory chain</keyword>
<dbReference type="PANTHER" id="PTHR21268:SF2">
    <property type="entry name" value="NADH DEHYDROGENASE [UBIQUINONE] IRON-SULFUR PROTEIN 5"/>
    <property type="match status" value="1"/>
</dbReference>
<keyword evidence="8" id="KW-0249">Electron transport</keyword>
<dbReference type="PANTHER" id="PTHR21268">
    <property type="entry name" value="NADH DEHYDROGENASE [UBIQUINONE] IRON-SULFUR PROTEIN 5"/>
    <property type="match status" value="1"/>
</dbReference>
<keyword evidence="7" id="KW-0999">Mitochondrion inner membrane</keyword>
<comment type="subcellular location">
    <subcellularLocation>
        <location evidence="3">Mitochondrion inner membrane</location>
        <topology evidence="3">Peripheral membrane protein</topology>
    </subcellularLocation>
    <subcellularLocation>
        <location evidence="2">Mitochondrion intermembrane space</location>
    </subcellularLocation>
</comment>
<dbReference type="Proteomes" id="UP000278627">
    <property type="component" value="Unassembled WGS sequence"/>
</dbReference>
<sequence length="301" mass="34861">MDDDIIDLLVVSGVAAVGFIALAYLVTKIYSDKIKRSLLRFKKKTKHFIAIPNVAVVQSPKSVLTFQKFNGAGRMHTENSRKILTHSVEPLKKQLIKRVRIEVEECKEKLDSRSSFNSPNIESKRPGIDATHYRVDPCKKVQFENNWGCGVLRRSVMGLKLHLETSLASTLLSFMSFRENPHFQEAEEHMLEPVIRLPLVDALRRLSSKQGFYTHCGFFESQYFHCLEAFGQKLGRKYCDLERRDFNECITNYKQKKRAEWIRLQYKLHWDTKKHGPLPEGAKLGECFPDYFSHNPPDAIQ</sequence>
<feature type="disulfide bond" evidence="12">
    <location>
        <begin position="226"/>
        <end position="239"/>
    </location>
</feature>
<reference evidence="14 15" key="2">
    <citation type="submission" date="2018-11" db="EMBL/GenBank/DDBJ databases">
        <authorList>
            <consortium name="Pathogen Informatics"/>
        </authorList>
    </citation>
    <scope>NUCLEOTIDE SEQUENCE [LARGE SCALE GENOMIC DNA]</scope>
</reference>
<dbReference type="GO" id="GO:0005758">
    <property type="term" value="C:mitochondrial intermembrane space"/>
    <property type="evidence" value="ECO:0007669"/>
    <property type="project" value="UniProtKB-SubCell"/>
</dbReference>
<keyword evidence="13" id="KW-1133">Transmembrane helix</keyword>
<dbReference type="GO" id="GO:0005743">
    <property type="term" value="C:mitochondrial inner membrane"/>
    <property type="evidence" value="ECO:0007669"/>
    <property type="project" value="UniProtKB-SubCell"/>
</dbReference>
<evidence type="ECO:0000256" key="11">
    <source>
        <dbReference type="ARBA" id="ARBA00023157"/>
    </source>
</evidence>
<accession>A0A0N4SZS4</accession>
<evidence type="ECO:0000256" key="3">
    <source>
        <dbReference type="ARBA" id="ARBA00004637"/>
    </source>
</evidence>
<evidence type="ECO:0000256" key="6">
    <source>
        <dbReference type="ARBA" id="ARBA00022660"/>
    </source>
</evidence>
<evidence type="ECO:0000256" key="1">
    <source>
        <dbReference type="ARBA" id="ARBA00003195"/>
    </source>
</evidence>
<evidence type="ECO:0000256" key="2">
    <source>
        <dbReference type="ARBA" id="ARBA00004569"/>
    </source>
</evidence>
<organism evidence="16">
    <name type="scientific">Brugia pahangi</name>
    <name type="common">Filarial nematode worm</name>
    <dbReference type="NCBI Taxonomy" id="6280"/>
    <lineage>
        <taxon>Eukaryota</taxon>
        <taxon>Metazoa</taxon>
        <taxon>Ecdysozoa</taxon>
        <taxon>Nematoda</taxon>
        <taxon>Chromadorea</taxon>
        <taxon>Rhabditida</taxon>
        <taxon>Spirurina</taxon>
        <taxon>Spiruromorpha</taxon>
        <taxon>Filarioidea</taxon>
        <taxon>Onchocercidae</taxon>
        <taxon>Brugia</taxon>
    </lineage>
</organism>
<comment type="similarity">
    <text evidence="4">Belongs to the complex I NDUFS5 subunit family.</text>
</comment>
<dbReference type="EMBL" id="UZAD01000095">
    <property type="protein sequence ID" value="VDN82495.1"/>
    <property type="molecule type" value="Genomic_DNA"/>
</dbReference>
<dbReference type="InterPro" id="IPR019342">
    <property type="entry name" value="NADH_UbQ_OxRdtase_FeS-su5"/>
</dbReference>
<evidence type="ECO:0000256" key="8">
    <source>
        <dbReference type="ARBA" id="ARBA00022982"/>
    </source>
</evidence>
<keyword evidence="11 12" id="KW-1015">Disulfide bond</keyword>
<evidence type="ECO:0000256" key="4">
    <source>
        <dbReference type="ARBA" id="ARBA00007372"/>
    </source>
</evidence>
<evidence type="ECO:0000256" key="10">
    <source>
        <dbReference type="ARBA" id="ARBA00023136"/>
    </source>
</evidence>
<keyword evidence="15" id="KW-1185">Reference proteome</keyword>
<name>A0A0N4SZS4_BRUPA</name>
<evidence type="ECO:0000256" key="9">
    <source>
        <dbReference type="ARBA" id="ARBA00023128"/>
    </source>
</evidence>
<evidence type="ECO:0000313" key="16">
    <source>
        <dbReference type="WBParaSite" id="BPAG_0000130801-mRNA-1"/>
    </source>
</evidence>
<dbReference type="Pfam" id="PF10200">
    <property type="entry name" value="Ndufs5"/>
    <property type="match status" value="1"/>
</dbReference>
<protein>
    <submittedName>
        <fullName evidence="16">NADH dehydrogenase [ubiquinone] iron-sulfur protein 5</fullName>
    </submittedName>
</protein>
<evidence type="ECO:0000313" key="14">
    <source>
        <dbReference type="EMBL" id="VDN82495.1"/>
    </source>
</evidence>
<dbReference type="AlphaFoldDB" id="A0A0N4SZS4"/>
<dbReference type="WBParaSite" id="BPAG_0000130801-mRNA-1">
    <property type="protein sequence ID" value="BPAG_0000130801-mRNA-1"/>
    <property type="gene ID" value="BPAG_0000130801"/>
</dbReference>
<evidence type="ECO:0000256" key="12">
    <source>
        <dbReference type="PIRSR" id="PIRSR619342-50"/>
    </source>
</evidence>
<keyword evidence="10 13" id="KW-0472">Membrane</keyword>
<evidence type="ECO:0000256" key="7">
    <source>
        <dbReference type="ARBA" id="ARBA00022792"/>
    </source>
</evidence>
<evidence type="ECO:0000256" key="13">
    <source>
        <dbReference type="SAM" id="Phobius"/>
    </source>
</evidence>